<protein>
    <submittedName>
        <fullName evidence="1">Uncharacterized protein</fullName>
    </submittedName>
</protein>
<dbReference type="EMBL" id="JARBHB010000011">
    <property type="protein sequence ID" value="KAJ8873203.1"/>
    <property type="molecule type" value="Genomic_DNA"/>
</dbReference>
<gene>
    <name evidence="1" type="ORF">PR048_026836</name>
</gene>
<name>A0ABQ9GMF8_9NEOP</name>
<organism evidence="1 2">
    <name type="scientific">Dryococelus australis</name>
    <dbReference type="NCBI Taxonomy" id="614101"/>
    <lineage>
        <taxon>Eukaryota</taxon>
        <taxon>Metazoa</taxon>
        <taxon>Ecdysozoa</taxon>
        <taxon>Arthropoda</taxon>
        <taxon>Hexapoda</taxon>
        <taxon>Insecta</taxon>
        <taxon>Pterygota</taxon>
        <taxon>Neoptera</taxon>
        <taxon>Polyneoptera</taxon>
        <taxon>Phasmatodea</taxon>
        <taxon>Verophasmatodea</taxon>
        <taxon>Anareolatae</taxon>
        <taxon>Phasmatidae</taxon>
        <taxon>Eurycanthinae</taxon>
        <taxon>Dryococelus</taxon>
    </lineage>
</organism>
<accession>A0ABQ9GMF8</accession>
<evidence type="ECO:0000313" key="1">
    <source>
        <dbReference type="EMBL" id="KAJ8873203.1"/>
    </source>
</evidence>
<dbReference type="Proteomes" id="UP001159363">
    <property type="component" value="Chromosome 10"/>
</dbReference>
<proteinExistence type="predicted"/>
<reference evidence="1 2" key="1">
    <citation type="submission" date="2023-02" db="EMBL/GenBank/DDBJ databases">
        <title>LHISI_Scaffold_Assembly.</title>
        <authorList>
            <person name="Stuart O.P."/>
            <person name="Cleave R."/>
            <person name="Magrath M.J.L."/>
            <person name="Mikheyev A.S."/>
        </authorList>
    </citation>
    <scope>NUCLEOTIDE SEQUENCE [LARGE SCALE GENOMIC DNA]</scope>
    <source>
        <strain evidence="1">Daus_M_001</strain>
        <tissue evidence="1">Leg muscle</tissue>
    </source>
</reference>
<evidence type="ECO:0000313" key="2">
    <source>
        <dbReference type="Proteomes" id="UP001159363"/>
    </source>
</evidence>
<comment type="caution">
    <text evidence="1">The sequence shown here is derived from an EMBL/GenBank/DDBJ whole genome shotgun (WGS) entry which is preliminary data.</text>
</comment>
<sequence>MIEKVEVMASRLELMENRLQRESGLANSDSSKCYLFISTCRYLPDLKTSFEDYHLYSELKCKVKADFDQGKHTERLDEVYDLYYSIMILCSVVTSPVMPPKALHLISRVMLPSIKFFHFTGIPAAWVNFSNIFETFIIHKDLSNGECFMYLMLAFDR</sequence>
<keyword evidence="2" id="KW-1185">Reference proteome</keyword>